<feature type="compositionally biased region" description="Polar residues" evidence="1">
    <location>
        <begin position="82"/>
        <end position="101"/>
    </location>
</feature>
<feature type="compositionally biased region" description="Polar residues" evidence="1">
    <location>
        <begin position="33"/>
        <end position="42"/>
    </location>
</feature>
<feature type="compositionally biased region" description="Basic and acidic residues" evidence="1">
    <location>
        <begin position="8"/>
        <end position="20"/>
    </location>
</feature>
<keyword evidence="3" id="KW-1185">Reference proteome</keyword>
<proteinExistence type="predicted"/>
<evidence type="ECO:0000313" key="2">
    <source>
        <dbReference type="EMBL" id="KAL1622959.1"/>
    </source>
</evidence>
<organism evidence="2 3">
    <name type="scientific">Neofusicoccum ribis</name>
    <dbReference type="NCBI Taxonomy" id="45134"/>
    <lineage>
        <taxon>Eukaryota</taxon>
        <taxon>Fungi</taxon>
        <taxon>Dikarya</taxon>
        <taxon>Ascomycota</taxon>
        <taxon>Pezizomycotina</taxon>
        <taxon>Dothideomycetes</taxon>
        <taxon>Dothideomycetes incertae sedis</taxon>
        <taxon>Botryosphaeriales</taxon>
        <taxon>Botryosphaeriaceae</taxon>
        <taxon>Neofusicoccum</taxon>
    </lineage>
</organism>
<evidence type="ECO:0000256" key="1">
    <source>
        <dbReference type="SAM" id="MobiDB-lite"/>
    </source>
</evidence>
<gene>
    <name evidence="2" type="ORF">SLS56_008497</name>
</gene>
<name>A0ABR3SJW5_9PEZI</name>
<dbReference type="EMBL" id="JAJVDC020000127">
    <property type="protein sequence ID" value="KAL1622959.1"/>
    <property type="molecule type" value="Genomic_DNA"/>
</dbReference>
<feature type="compositionally biased region" description="Acidic residues" evidence="1">
    <location>
        <begin position="203"/>
        <end position="236"/>
    </location>
</feature>
<feature type="compositionally biased region" description="Pro residues" evidence="1">
    <location>
        <begin position="107"/>
        <end position="125"/>
    </location>
</feature>
<feature type="region of interest" description="Disordered" evidence="1">
    <location>
        <begin position="25"/>
        <end position="268"/>
    </location>
</feature>
<accession>A0ABR3SJW5</accession>
<feature type="region of interest" description="Disordered" evidence="1">
    <location>
        <begin position="1"/>
        <end position="20"/>
    </location>
</feature>
<evidence type="ECO:0000313" key="3">
    <source>
        <dbReference type="Proteomes" id="UP001521116"/>
    </source>
</evidence>
<reference evidence="2 3" key="1">
    <citation type="submission" date="2024-02" db="EMBL/GenBank/DDBJ databases">
        <title>De novo assembly and annotation of 12 fungi associated with fruit tree decline syndrome in Ontario, Canada.</title>
        <authorList>
            <person name="Sulman M."/>
            <person name="Ellouze W."/>
            <person name="Ilyukhin E."/>
        </authorList>
    </citation>
    <scope>NUCLEOTIDE SEQUENCE [LARGE SCALE GENOMIC DNA]</scope>
    <source>
        <strain evidence="2 3">M1-105</strain>
    </source>
</reference>
<feature type="compositionally biased region" description="Basic and acidic residues" evidence="1">
    <location>
        <begin position="237"/>
        <end position="247"/>
    </location>
</feature>
<protein>
    <submittedName>
        <fullName evidence="2">Uncharacterized protein</fullName>
    </submittedName>
</protein>
<dbReference type="Proteomes" id="UP001521116">
    <property type="component" value="Unassembled WGS sequence"/>
</dbReference>
<sequence length="323" mass="35522">MIYGSGHNEQEARDDMSRLHERLQRESAARALQQLSADSAYNNPDPDIVAATERQGQRNDGTFRPVSFLPPNLPGEPDGMESTRSPVTVSSGYSVSNTPSGQLPLPIFRPPNGPNAPQGPSPNFPPQYRFNDSPPYGLTSESDRISQHADAASYNLHSQSRESSQDFGSSMAVRSPSDGYGSEDVPYGQSNGYMAYPSSLIVQDDDEDGDREDEGDDEDDDWCGDDDPNEIEDDADYSEKVVREDVSVLRTEPQPVNSHIKKPEEDATKEALMTADNSKGHMDESSGTKRIATSLRSKNMGYTNSFVDEIMWARELFGAPSIE</sequence>
<comment type="caution">
    <text evidence="2">The sequence shown here is derived from an EMBL/GenBank/DDBJ whole genome shotgun (WGS) entry which is preliminary data.</text>
</comment>